<sequence length="314" mass="34474">MLITKVLLAAIGACFLSAAPGNRDAGKSDMQDSTRQIVSHLQTIDVTTLDRQIVLDTAVHLEAPNWTPDGKSLIYNSKGLLYRIPLQGGTPELINTGFAKRINNDHGISPDGKMLVISDQTENGSSLIYTLPQEGGAPVKITPKGPSYWHGWSPDGETLAYCAERNGNYDIYTIPVTGGDEQRLTTADGLDDGPDYSPDGKYIYFNSVRTGTMQIWRMENDGSNPEQLTTDEKNDWFPHPSPDGRWVVFVSFSKDVPPGQHPPEKNVELRLMNLQSGEIKVLASLFGGQGTINVPSWSPDSKRVAFVSYSYTQP</sequence>
<dbReference type="RefSeq" id="WP_208107994.1">
    <property type="nucleotide sequence ID" value="NZ_SNYI01000003.1"/>
</dbReference>
<comment type="similarity">
    <text evidence="1">Belongs to the TolB family.</text>
</comment>
<dbReference type="SUPFAM" id="SSF69304">
    <property type="entry name" value="Tricorn protease N-terminal domain"/>
    <property type="match status" value="1"/>
</dbReference>
<evidence type="ECO:0000256" key="2">
    <source>
        <dbReference type="SAM" id="SignalP"/>
    </source>
</evidence>
<accession>A0A4R6TJ36</accession>
<dbReference type="Pfam" id="PF07676">
    <property type="entry name" value="PD40"/>
    <property type="match status" value="6"/>
</dbReference>
<feature type="signal peptide" evidence="2">
    <location>
        <begin position="1"/>
        <end position="18"/>
    </location>
</feature>
<dbReference type="InterPro" id="IPR011042">
    <property type="entry name" value="6-blade_b-propeller_TolB-like"/>
</dbReference>
<feature type="chain" id="PRO_5020248658" evidence="2">
    <location>
        <begin position="19"/>
        <end position="314"/>
    </location>
</feature>
<evidence type="ECO:0000313" key="3">
    <source>
        <dbReference type="EMBL" id="TDQ29256.1"/>
    </source>
</evidence>
<dbReference type="PANTHER" id="PTHR36842">
    <property type="entry name" value="PROTEIN TOLB HOMOLOG"/>
    <property type="match status" value="1"/>
</dbReference>
<evidence type="ECO:0000313" key="4">
    <source>
        <dbReference type="Proteomes" id="UP000295468"/>
    </source>
</evidence>
<organism evidence="3 4">
    <name type="scientific">Zeaxanthinibacter enoshimensis</name>
    <dbReference type="NCBI Taxonomy" id="392009"/>
    <lineage>
        <taxon>Bacteria</taxon>
        <taxon>Pseudomonadati</taxon>
        <taxon>Bacteroidota</taxon>
        <taxon>Flavobacteriia</taxon>
        <taxon>Flavobacteriales</taxon>
        <taxon>Flavobacteriaceae</taxon>
        <taxon>Zeaxanthinibacter</taxon>
    </lineage>
</organism>
<comment type="caution">
    <text evidence="3">The sequence shown here is derived from an EMBL/GenBank/DDBJ whole genome shotgun (WGS) entry which is preliminary data.</text>
</comment>
<name>A0A4R6TJ36_9FLAO</name>
<dbReference type="EMBL" id="SNYI01000003">
    <property type="protein sequence ID" value="TDQ29256.1"/>
    <property type="molecule type" value="Genomic_DNA"/>
</dbReference>
<reference evidence="3 4" key="1">
    <citation type="submission" date="2019-03" db="EMBL/GenBank/DDBJ databases">
        <title>Genomic Encyclopedia of Archaeal and Bacterial Type Strains, Phase II (KMG-II): from individual species to whole genera.</title>
        <authorList>
            <person name="Goeker M."/>
        </authorList>
    </citation>
    <scope>NUCLEOTIDE SEQUENCE [LARGE SCALE GENOMIC DNA]</scope>
    <source>
        <strain evidence="3 4">DSM 18435</strain>
    </source>
</reference>
<keyword evidence="2" id="KW-0732">Signal</keyword>
<gene>
    <name evidence="3" type="ORF">CLV82_2710</name>
</gene>
<proteinExistence type="inferred from homology"/>
<dbReference type="InterPro" id="IPR011659">
    <property type="entry name" value="WD40"/>
</dbReference>
<keyword evidence="4" id="KW-1185">Reference proteome</keyword>
<dbReference type="AlphaFoldDB" id="A0A4R6TJ36"/>
<dbReference type="Gene3D" id="2.120.10.30">
    <property type="entry name" value="TolB, C-terminal domain"/>
    <property type="match status" value="1"/>
</dbReference>
<dbReference type="Proteomes" id="UP000295468">
    <property type="component" value="Unassembled WGS sequence"/>
</dbReference>
<evidence type="ECO:0000256" key="1">
    <source>
        <dbReference type="ARBA" id="ARBA00009820"/>
    </source>
</evidence>
<dbReference type="PANTHER" id="PTHR36842:SF1">
    <property type="entry name" value="PROTEIN TOLB"/>
    <property type="match status" value="1"/>
</dbReference>
<protein>
    <submittedName>
        <fullName evidence="3">WD40 repeat protein</fullName>
    </submittedName>
</protein>